<dbReference type="AlphaFoldDB" id="A0AA92H9F4"/>
<evidence type="ECO:0000256" key="1">
    <source>
        <dbReference type="SAM" id="MobiDB-lite"/>
    </source>
</evidence>
<comment type="caution">
    <text evidence="2">The sequence shown here is derived from an EMBL/GenBank/DDBJ whole genome shotgun (WGS) entry which is preliminary data.</text>
</comment>
<proteinExistence type="predicted"/>
<name>A0AA92H9F4_RHIRH</name>
<feature type="region of interest" description="Disordered" evidence="1">
    <location>
        <begin position="71"/>
        <end position="115"/>
    </location>
</feature>
<dbReference type="RefSeq" id="WP_116493138.1">
    <property type="nucleotide sequence ID" value="NZ_QDFR01000003.1"/>
</dbReference>
<dbReference type="Proteomes" id="UP000244335">
    <property type="component" value="Unassembled WGS sequence"/>
</dbReference>
<evidence type="ECO:0000313" key="2">
    <source>
        <dbReference type="EMBL" id="PVE54047.1"/>
    </source>
</evidence>
<gene>
    <name evidence="2" type="ORF">DC430_12450</name>
</gene>
<accession>A0AA92H9F4</accession>
<evidence type="ECO:0000313" key="3">
    <source>
        <dbReference type="Proteomes" id="UP000244335"/>
    </source>
</evidence>
<protein>
    <submittedName>
        <fullName evidence="2">Uncharacterized protein</fullName>
    </submittedName>
</protein>
<sequence>MPIVQPEFPGGAKGLPRIPGAWPRDIGRAASPLADVQRQYLEYSKGRSLAEESTSAISNADAFRGIREKLEASTQQAGEQAAKSISEGGREGASFFDSVADSTDSGGQRAAQAIQ</sequence>
<organism evidence="2 3">
    <name type="scientific">Rhizobium rhizogenes</name>
    <name type="common">Agrobacterium rhizogenes</name>
    <dbReference type="NCBI Taxonomy" id="359"/>
    <lineage>
        <taxon>Bacteria</taxon>
        <taxon>Pseudomonadati</taxon>
        <taxon>Pseudomonadota</taxon>
        <taxon>Alphaproteobacteria</taxon>
        <taxon>Hyphomicrobiales</taxon>
        <taxon>Rhizobiaceae</taxon>
        <taxon>Rhizobium/Agrobacterium group</taxon>
        <taxon>Rhizobium</taxon>
    </lineage>
</organism>
<reference evidence="2 3" key="1">
    <citation type="submission" date="2018-04" db="EMBL/GenBank/DDBJ databases">
        <authorList>
            <person name="Hagen T."/>
        </authorList>
    </citation>
    <scope>NUCLEOTIDE SEQUENCE [LARGE SCALE GENOMIC DNA]</scope>
    <source>
        <strain evidence="2 3">TPD7009</strain>
    </source>
</reference>
<dbReference type="EMBL" id="QDFR01000003">
    <property type="protein sequence ID" value="PVE54047.1"/>
    <property type="molecule type" value="Genomic_DNA"/>
</dbReference>